<dbReference type="InterPro" id="IPR010982">
    <property type="entry name" value="Lambda_DNA-bd_dom_sf"/>
</dbReference>
<dbReference type="RefSeq" id="WP_074570543.1">
    <property type="nucleotide sequence ID" value="NZ_FNJQ01000001.1"/>
</dbReference>
<dbReference type="SMART" id="SM00530">
    <property type="entry name" value="HTH_XRE"/>
    <property type="match status" value="1"/>
</dbReference>
<proteinExistence type="predicted"/>
<dbReference type="InterPro" id="IPR001387">
    <property type="entry name" value="Cro/C1-type_HTH"/>
</dbReference>
<gene>
    <name evidence="3" type="ORF">SAMN05216366_10141</name>
</gene>
<dbReference type="GO" id="GO:0003677">
    <property type="term" value="F:DNA binding"/>
    <property type="evidence" value="ECO:0007669"/>
    <property type="project" value="UniProtKB-KW"/>
</dbReference>
<accession>A0A1H0M6V0</accession>
<protein>
    <submittedName>
        <fullName evidence="3">Transcriptional regulator, contains XRE-family HTH domain</fullName>
    </submittedName>
</protein>
<dbReference type="SUPFAM" id="SSF47413">
    <property type="entry name" value="lambda repressor-like DNA-binding domains"/>
    <property type="match status" value="1"/>
</dbReference>
<feature type="domain" description="HTH cro/C1-type" evidence="2">
    <location>
        <begin position="8"/>
        <end position="62"/>
    </location>
</feature>
<dbReference type="Gene3D" id="1.10.260.40">
    <property type="entry name" value="lambda repressor-like DNA-binding domains"/>
    <property type="match status" value="1"/>
</dbReference>
<dbReference type="Proteomes" id="UP000182412">
    <property type="component" value="Unassembled WGS sequence"/>
</dbReference>
<dbReference type="Pfam" id="PF01381">
    <property type="entry name" value="HTH_3"/>
    <property type="match status" value="1"/>
</dbReference>
<dbReference type="AlphaFoldDB" id="A0A1H0M6V0"/>
<organism evidence="3 4">
    <name type="scientific">Selenomonas ruminantium</name>
    <dbReference type="NCBI Taxonomy" id="971"/>
    <lineage>
        <taxon>Bacteria</taxon>
        <taxon>Bacillati</taxon>
        <taxon>Bacillota</taxon>
        <taxon>Negativicutes</taxon>
        <taxon>Selenomonadales</taxon>
        <taxon>Selenomonadaceae</taxon>
        <taxon>Selenomonas</taxon>
    </lineage>
</organism>
<dbReference type="PROSITE" id="PS50943">
    <property type="entry name" value="HTH_CROC1"/>
    <property type="match status" value="1"/>
</dbReference>
<evidence type="ECO:0000256" key="1">
    <source>
        <dbReference type="ARBA" id="ARBA00023125"/>
    </source>
</evidence>
<dbReference type="PANTHER" id="PTHR46558">
    <property type="entry name" value="TRACRIPTIONAL REGULATORY PROTEIN-RELATED-RELATED"/>
    <property type="match status" value="1"/>
</dbReference>
<dbReference type="PANTHER" id="PTHR46558:SF11">
    <property type="entry name" value="HTH-TYPE TRANSCRIPTIONAL REGULATOR XRE"/>
    <property type="match status" value="1"/>
</dbReference>
<reference evidence="3 4" key="1">
    <citation type="submission" date="2016-10" db="EMBL/GenBank/DDBJ databases">
        <authorList>
            <person name="de Groot N.N."/>
        </authorList>
    </citation>
    <scope>NUCLEOTIDE SEQUENCE [LARGE SCALE GENOMIC DNA]</scope>
    <source>
        <strain evidence="3 4">S137</strain>
    </source>
</reference>
<dbReference type="CDD" id="cd00093">
    <property type="entry name" value="HTH_XRE"/>
    <property type="match status" value="1"/>
</dbReference>
<sequence>MIDIDKKLLEWRELHGYKQQQVADALGVSRATYANYECGRRSPDIKGLIRLAEFYGISLDELVGYDNNGSEGTSLAPQDKQLLKQYRRLTDEGRERISNQIECELRIDAEAAAKRREKQRQGIEAAQKAGVQYGRPKVALPQNWNTVYAQWKAQDITADEAAVKLGISKATLYRMVKRVKQN</sequence>
<name>A0A1H0M6V0_SELRU</name>
<evidence type="ECO:0000259" key="2">
    <source>
        <dbReference type="PROSITE" id="PS50943"/>
    </source>
</evidence>
<evidence type="ECO:0000313" key="4">
    <source>
        <dbReference type="Proteomes" id="UP000182412"/>
    </source>
</evidence>
<dbReference type="EMBL" id="FNJQ01000001">
    <property type="protein sequence ID" value="SDO75830.1"/>
    <property type="molecule type" value="Genomic_DNA"/>
</dbReference>
<dbReference type="OrthoDB" id="1666303at2"/>
<keyword evidence="1" id="KW-0238">DNA-binding</keyword>
<evidence type="ECO:0000313" key="3">
    <source>
        <dbReference type="EMBL" id="SDO75830.1"/>
    </source>
</evidence>